<organism evidence="11 12">
    <name type="scientific">Microlunatus aurantiacus</name>
    <dbReference type="NCBI Taxonomy" id="446786"/>
    <lineage>
        <taxon>Bacteria</taxon>
        <taxon>Bacillati</taxon>
        <taxon>Actinomycetota</taxon>
        <taxon>Actinomycetes</taxon>
        <taxon>Propionibacteriales</taxon>
        <taxon>Propionibacteriaceae</taxon>
        <taxon>Microlunatus</taxon>
    </lineage>
</organism>
<comment type="caution">
    <text evidence="11">The sequence shown here is derived from an EMBL/GenBank/DDBJ whole genome shotgun (WGS) entry which is preliminary data.</text>
</comment>
<dbReference type="PANTHER" id="PTHR43646">
    <property type="entry name" value="GLYCOSYLTRANSFERASE"/>
    <property type="match status" value="1"/>
</dbReference>
<dbReference type="InterPro" id="IPR029044">
    <property type="entry name" value="Nucleotide-diphossugar_trans"/>
</dbReference>
<comment type="function">
    <text evidence="6">Catalyzes the glycosylation of 4,4'-diaponeurosporenoate, i.e. the esterification of glucose at the C1'' position with the carboxyl group of 4,4'-diaponeurosporenic acid, to form glycosyl-4,4'-diaponeurosporenoate. This is a step in the biosynthesis of staphyloxanthin, an orange pigment present in most staphylococci strains.</text>
</comment>
<evidence type="ECO:0000256" key="2">
    <source>
        <dbReference type="ARBA" id="ARBA00022475"/>
    </source>
</evidence>
<comment type="subcellular location">
    <subcellularLocation>
        <location evidence="1">Cell membrane</location>
    </subcellularLocation>
</comment>
<protein>
    <recommendedName>
        <fullName evidence="9">4,4'-diaponeurosporenoate glycosyltransferase</fullName>
    </recommendedName>
</protein>
<dbReference type="Proteomes" id="UP001500051">
    <property type="component" value="Unassembled WGS sequence"/>
</dbReference>
<evidence type="ECO:0000313" key="11">
    <source>
        <dbReference type="EMBL" id="GAA3706876.1"/>
    </source>
</evidence>
<dbReference type="EMBL" id="BAAAYX010000010">
    <property type="protein sequence ID" value="GAA3706876.1"/>
    <property type="molecule type" value="Genomic_DNA"/>
</dbReference>
<dbReference type="InterPro" id="IPR001173">
    <property type="entry name" value="Glyco_trans_2-like"/>
</dbReference>
<evidence type="ECO:0000256" key="7">
    <source>
        <dbReference type="ARBA" id="ARBA00037904"/>
    </source>
</evidence>
<gene>
    <name evidence="11" type="ORF">GCM10022204_25950</name>
</gene>
<dbReference type="RefSeq" id="WP_344812801.1">
    <property type="nucleotide sequence ID" value="NZ_BAAAYX010000010.1"/>
</dbReference>
<evidence type="ECO:0000256" key="9">
    <source>
        <dbReference type="ARBA" id="ARBA00040345"/>
    </source>
</evidence>
<comment type="similarity">
    <text evidence="8">Belongs to the glycosyltransferase 2 family. CrtQ subfamily.</text>
</comment>
<evidence type="ECO:0000256" key="6">
    <source>
        <dbReference type="ARBA" id="ARBA00037281"/>
    </source>
</evidence>
<evidence type="ECO:0000256" key="3">
    <source>
        <dbReference type="ARBA" id="ARBA00022676"/>
    </source>
</evidence>
<name>A0ABP7DL16_9ACTN</name>
<dbReference type="PANTHER" id="PTHR43646:SF2">
    <property type="entry name" value="GLYCOSYLTRANSFERASE 2-LIKE DOMAIN-CONTAINING PROTEIN"/>
    <property type="match status" value="1"/>
</dbReference>
<keyword evidence="5" id="KW-0472">Membrane</keyword>
<reference evidence="12" key="1">
    <citation type="journal article" date="2019" name="Int. J. Syst. Evol. Microbiol.">
        <title>The Global Catalogue of Microorganisms (GCM) 10K type strain sequencing project: providing services to taxonomists for standard genome sequencing and annotation.</title>
        <authorList>
            <consortium name="The Broad Institute Genomics Platform"/>
            <consortium name="The Broad Institute Genome Sequencing Center for Infectious Disease"/>
            <person name="Wu L."/>
            <person name="Ma J."/>
        </authorList>
    </citation>
    <scope>NUCLEOTIDE SEQUENCE [LARGE SCALE GENOMIC DNA]</scope>
    <source>
        <strain evidence="12">JCM 16548</strain>
    </source>
</reference>
<accession>A0ABP7DL16</accession>
<feature type="domain" description="Glycosyltransferase 2-like" evidence="10">
    <location>
        <begin position="3"/>
        <end position="129"/>
    </location>
</feature>
<evidence type="ECO:0000256" key="5">
    <source>
        <dbReference type="ARBA" id="ARBA00023136"/>
    </source>
</evidence>
<evidence type="ECO:0000313" key="12">
    <source>
        <dbReference type="Proteomes" id="UP001500051"/>
    </source>
</evidence>
<keyword evidence="4" id="KW-0808">Transferase</keyword>
<keyword evidence="12" id="KW-1185">Reference proteome</keyword>
<evidence type="ECO:0000256" key="4">
    <source>
        <dbReference type="ARBA" id="ARBA00022679"/>
    </source>
</evidence>
<evidence type="ECO:0000259" key="10">
    <source>
        <dbReference type="Pfam" id="PF00535"/>
    </source>
</evidence>
<keyword evidence="3" id="KW-0328">Glycosyltransferase</keyword>
<dbReference type="Gene3D" id="3.90.550.10">
    <property type="entry name" value="Spore Coat Polysaccharide Biosynthesis Protein SpsA, Chain A"/>
    <property type="match status" value="1"/>
</dbReference>
<keyword evidence="2" id="KW-1003">Cell membrane</keyword>
<comment type="pathway">
    <text evidence="7">Carotenoid biosynthesis; staphyloxanthin biosynthesis; staphyloxanthin from farnesyl diphosphate: step 4/5.</text>
</comment>
<sequence length="280" mass="29850">MTSVVIAAHNEEKVVGGCLEALMRDNSGGDLEVVVVANGCTDATADTARSYPGVVVIELSEGSKPRALNAGDSAAKSFPRIYLDADIVVPTGCIRSLVAALSTAGVLAAVPDRVVKTRGCPRLVQAYFAVNERLPAYQEGLFGRGIIALAEAGRSRFDQFPLIVADDLYLDSLFRPTEKAHVAEVTIEVDAPTKTGDLLSRLERVRRGNAALRRASPQGTMGMPVRESDRWAWLREVVAPNPRLWPAGVVYGLVTVYAAVVARVAPSASLAWGRGGAVRR</sequence>
<evidence type="ECO:0000256" key="1">
    <source>
        <dbReference type="ARBA" id="ARBA00004236"/>
    </source>
</evidence>
<proteinExistence type="inferred from homology"/>
<dbReference type="Pfam" id="PF00535">
    <property type="entry name" value="Glycos_transf_2"/>
    <property type="match status" value="1"/>
</dbReference>
<evidence type="ECO:0000256" key="8">
    <source>
        <dbReference type="ARBA" id="ARBA00038120"/>
    </source>
</evidence>
<dbReference type="SUPFAM" id="SSF53448">
    <property type="entry name" value="Nucleotide-diphospho-sugar transferases"/>
    <property type="match status" value="1"/>
</dbReference>